<dbReference type="Proteomes" id="UP001608902">
    <property type="component" value="Unassembled WGS sequence"/>
</dbReference>
<comment type="caution">
    <text evidence="1">The sequence shown here is derived from an EMBL/GenBank/DDBJ whole genome shotgun (WGS) entry which is preliminary data.</text>
</comment>
<evidence type="ECO:0000313" key="1">
    <source>
        <dbReference type="EMBL" id="MFH4973915.1"/>
    </source>
</evidence>
<protein>
    <submittedName>
        <fullName evidence="1">Uncharacterized protein</fullName>
    </submittedName>
</protein>
<reference evidence="1 2" key="1">
    <citation type="submission" date="2024-08" db="EMBL/GenBank/DDBJ databases">
        <title>Gnathostoma spinigerum genome.</title>
        <authorList>
            <person name="Gonzalez-Bertolin B."/>
            <person name="Monzon S."/>
            <person name="Zaballos A."/>
            <person name="Jimenez P."/>
            <person name="Dekumyoy P."/>
            <person name="Varona S."/>
            <person name="Cuesta I."/>
            <person name="Sumanam S."/>
            <person name="Adisakwattana P."/>
            <person name="Gasser R.B."/>
            <person name="Hernandez-Gonzalez A."/>
            <person name="Young N.D."/>
            <person name="Perteguer M.J."/>
        </authorList>
    </citation>
    <scope>NUCLEOTIDE SEQUENCE [LARGE SCALE GENOMIC DNA]</scope>
    <source>
        <strain evidence="1">AL3</strain>
        <tissue evidence="1">Liver</tissue>
    </source>
</reference>
<name>A0ABD6E3F8_9BILA</name>
<sequence length="125" mass="14526">MGFTAKALTVPTPTELKLKCFDCLSPEEEVDLEGTWKPNESFLGKKVSKITDQIKESLLSAFGRKKKKKDKRDPEYEWEYANFSSGDDGKWKKIIDDFSDMTFAERTQQLLKRFGFERSDLVEKE</sequence>
<accession>A0ABD6E3F8</accession>
<dbReference type="EMBL" id="JBGFUD010000183">
    <property type="protein sequence ID" value="MFH4973915.1"/>
    <property type="molecule type" value="Genomic_DNA"/>
</dbReference>
<proteinExistence type="predicted"/>
<dbReference type="AlphaFoldDB" id="A0ABD6E3F8"/>
<evidence type="ECO:0000313" key="2">
    <source>
        <dbReference type="Proteomes" id="UP001608902"/>
    </source>
</evidence>
<gene>
    <name evidence="1" type="ORF">AB6A40_000624</name>
</gene>
<keyword evidence="2" id="KW-1185">Reference proteome</keyword>
<organism evidence="1 2">
    <name type="scientific">Gnathostoma spinigerum</name>
    <dbReference type="NCBI Taxonomy" id="75299"/>
    <lineage>
        <taxon>Eukaryota</taxon>
        <taxon>Metazoa</taxon>
        <taxon>Ecdysozoa</taxon>
        <taxon>Nematoda</taxon>
        <taxon>Chromadorea</taxon>
        <taxon>Rhabditida</taxon>
        <taxon>Spirurina</taxon>
        <taxon>Gnathostomatomorpha</taxon>
        <taxon>Gnathostomatoidea</taxon>
        <taxon>Gnathostomatidae</taxon>
        <taxon>Gnathostoma</taxon>
    </lineage>
</organism>